<keyword evidence="3 10" id="KW-0812">Transmembrane</keyword>
<keyword evidence="6 10" id="KW-0472">Membrane</keyword>
<evidence type="ECO:0000256" key="9">
    <source>
        <dbReference type="SAM" id="MobiDB-lite"/>
    </source>
</evidence>
<dbReference type="Gene3D" id="1.20.1070.10">
    <property type="entry name" value="Rhodopsin 7-helix transmembrane proteins"/>
    <property type="match status" value="1"/>
</dbReference>
<evidence type="ECO:0000256" key="10">
    <source>
        <dbReference type="SAM" id="Phobius"/>
    </source>
</evidence>
<keyword evidence="7 13" id="KW-0675">Receptor</keyword>
<keyword evidence="12" id="KW-1185">Reference proteome</keyword>
<keyword evidence="5" id="KW-0297">G-protein coupled receptor</keyword>
<evidence type="ECO:0000256" key="4">
    <source>
        <dbReference type="ARBA" id="ARBA00022989"/>
    </source>
</evidence>
<dbReference type="PRINTS" id="PR00237">
    <property type="entry name" value="GPCRRHODOPSN"/>
</dbReference>
<evidence type="ECO:0000313" key="13">
    <source>
        <dbReference type="RefSeq" id="XP_014663606.1"/>
    </source>
</evidence>
<accession>A0ABM1DUI5</accession>
<dbReference type="PANTHER" id="PTHR24248">
    <property type="entry name" value="ADRENERGIC RECEPTOR-RELATED G-PROTEIN COUPLED RECEPTOR"/>
    <property type="match status" value="1"/>
</dbReference>
<dbReference type="Pfam" id="PF00001">
    <property type="entry name" value="7tm_1"/>
    <property type="match status" value="1"/>
</dbReference>
<keyword evidence="2" id="KW-1003">Cell membrane</keyword>
<evidence type="ECO:0000256" key="5">
    <source>
        <dbReference type="ARBA" id="ARBA00023040"/>
    </source>
</evidence>
<feature type="transmembrane region" description="Helical" evidence="10">
    <location>
        <begin position="210"/>
        <end position="230"/>
    </location>
</feature>
<sequence>MSYHKWNTKRCAAMMITCVWVLATVICITPLFGFGVREQGIRNQCLLTGGVGYVIFSAAGSFFVPLCGILFMYYRIYVLAGYHTRRIRNERKYMKEISSYYSAQETLGVPGTPRAQTNGGAQRSRGSPHVGDAHRKSRATFRESRTNRLTAPVRIRVTSEANAPAEFPTTDDNSSDESGKHKSSEIARRVAHVKNSIRHFSKEKRAAKTLAIVVGCFVVCWLPFFTVYIVEGVCASCRVPTLAFKFVFWLGYVNSCLNPVIYPCSNREFRRAFKKLLKRVGRKLVETKQDYYYWYVNSTPSPLPRDKRCRTAGAGINNVGSTRRNYVCGDRRVLVAPLTRSVSFQTLSATAPLQAYLSVATSARLHLSHADFLTTSFTSPPPRADAAPTATEYAAPITRSCSQLVVRQVVADGDLNIARTNTADRRQEDVELADDDTVVREGTAQCQRRSSGRAFYSRETNVTSRL</sequence>
<gene>
    <name evidence="13" type="primary">LOC106806246</name>
</gene>
<feature type="transmembrane region" description="Helical" evidence="10">
    <location>
        <begin position="242"/>
        <end position="262"/>
    </location>
</feature>
<dbReference type="InterPro" id="IPR017452">
    <property type="entry name" value="GPCR_Rhodpsn_7TM"/>
</dbReference>
<proteinExistence type="predicted"/>
<evidence type="ECO:0000256" key="1">
    <source>
        <dbReference type="ARBA" id="ARBA00004651"/>
    </source>
</evidence>
<evidence type="ECO:0000256" key="6">
    <source>
        <dbReference type="ARBA" id="ARBA00023136"/>
    </source>
</evidence>
<feature type="transmembrane region" description="Helical" evidence="10">
    <location>
        <begin position="12"/>
        <end position="33"/>
    </location>
</feature>
<dbReference type="PANTHER" id="PTHR24248:SF72">
    <property type="entry name" value="G-PROTEIN COUPLED RECEPTORS FAMILY 1 PROFILE DOMAIN-CONTAINING PROTEIN"/>
    <property type="match status" value="1"/>
</dbReference>
<dbReference type="SUPFAM" id="SSF81321">
    <property type="entry name" value="Family A G protein-coupled receptor-like"/>
    <property type="match status" value="1"/>
</dbReference>
<dbReference type="InterPro" id="IPR000276">
    <property type="entry name" value="GPCR_Rhodpsn"/>
</dbReference>
<evidence type="ECO:0000259" key="11">
    <source>
        <dbReference type="PROSITE" id="PS50262"/>
    </source>
</evidence>
<dbReference type="Proteomes" id="UP000695022">
    <property type="component" value="Unplaced"/>
</dbReference>
<feature type="region of interest" description="Disordered" evidence="9">
    <location>
        <begin position="164"/>
        <end position="185"/>
    </location>
</feature>
<dbReference type="PROSITE" id="PS50262">
    <property type="entry name" value="G_PROTEIN_RECEP_F1_2"/>
    <property type="match status" value="1"/>
</dbReference>
<evidence type="ECO:0000256" key="3">
    <source>
        <dbReference type="ARBA" id="ARBA00022692"/>
    </source>
</evidence>
<keyword evidence="4 10" id="KW-1133">Transmembrane helix</keyword>
<evidence type="ECO:0000256" key="2">
    <source>
        <dbReference type="ARBA" id="ARBA00022475"/>
    </source>
</evidence>
<evidence type="ECO:0000256" key="8">
    <source>
        <dbReference type="ARBA" id="ARBA00023224"/>
    </source>
</evidence>
<reference evidence="13" key="1">
    <citation type="submission" date="2025-08" db="UniProtKB">
        <authorList>
            <consortium name="RefSeq"/>
        </authorList>
    </citation>
    <scope>IDENTIFICATION</scope>
</reference>
<evidence type="ECO:0000256" key="7">
    <source>
        <dbReference type="ARBA" id="ARBA00023170"/>
    </source>
</evidence>
<dbReference type="GeneID" id="106806246"/>
<feature type="transmembrane region" description="Helical" evidence="10">
    <location>
        <begin position="53"/>
        <end position="76"/>
    </location>
</feature>
<evidence type="ECO:0000313" key="12">
    <source>
        <dbReference type="Proteomes" id="UP000695022"/>
    </source>
</evidence>
<protein>
    <submittedName>
        <fullName evidence="13">Probable G-protein coupled receptor No9</fullName>
    </submittedName>
</protein>
<organism evidence="12 13">
    <name type="scientific">Priapulus caudatus</name>
    <name type="common">Priapulid worm</name>
    <dbReference type="NCBI Taxonomy" id="37621"/>
    <lineage>
        <taxon>Eukaryota</taxon>
        <taxon>Metazoa</taxon>
        <taxon>Ecdysozoa</taxon>
        <taxon>Scalidophora</taxon>
        <taxon>Priapulida</taxon>
        <taxon>Priapulimorpha</taxon>
        <taxon>Priapulimorphida</taxon>
        <taxon>Priapulidae</taxon>
        <taxon>Priapulus</taxon>
    </lineage>
</organism>
<dbReference type="RefSeq" id="XP_014663606.1">
    <property type="nucleotide sequence ID" value="XM_014808120.1"/>
</dbReference>
<feature type="domain" description="G-protein coupled receptors family 1 profile" evidence="11">
    <location>
        <begin position="1"/>
        <end position="262"/>
    </location>
</feature>
<feature type="compositionally biased region" description="Polar residues" evidence="9">
    <location>
        <begin position="114"/>
        <end position="125"/>
    </location>
</feature>
<keyword evidence="8" id="KW-0807">Transducer</keyword>
<name>A0ABM1DUI5_PRICU</name>
<feature type="region of interest" description="Disordered" evidence="9">
    <location>
        <begin position="108"/>
        <end position="146"/>
    </location>
</feature>
<comment type="subcellular location">
    <subcellularLocation>
        <location evidence="1">Cell membrane</location>
        <topology evidence="1">Multi-pass membrane protein</topology>
    </subcellularLocation>
</comment>